<dbReference type="InterPro" id="IPR003593">
    <property type="entry name" value="AAA+_ATPase"/>
</dbReference>
<dbReference type="PROSITE" id="PS50893">
    <property type="entry name" value="ABC_TRANSPORTER_2"/>
    <property type="match status" value="1"/>
</dbReference>
<evidence type="ECO:0000259" key="3">
    <source>
        <dbReference type="PROSITE" id="PS50893"/>
    </source>
</evidence>
<protein>
    <submittedName>
        <fullName evidence="4">Monosaccharide ABC transporter ATP-binding protein, CUT2 family</fullName>
    </submittedName>
</protein>
<dbReference type="SUPFAM" id="SSF52540">
    <property type="entry name" value="P-loop containing nucleoside triphosphate hydrolases"/>
    <property type="match status" value="1"/>
</dbReference>
<dbReference type="Pfam" id="PF00005">
    <property type="entry name" value="ABC_tran"/>
    <property type="match status" value="1"/>
</dbReference>
<keyword evidence="5" id="KW-1185">Reference proteome</keyword>
<evidence type="ECO:0000313" key="5">
    <source>
        <dbReference type="Proteomes" id="UP000197025"/>
    </source>
</evidence>
<dbReference type="EMBL" id="FYEK01000003">
    <property type="protein sequence ID" value="SNB52852.1"/>
    <property type="molecule type" value="Genomic_DNA"/>
</dbReference>
<organism evidence="4 5">
    <name type="scientific">Thermoflexus hugenholtzii JAD2</name>
    <dbReference type="NCBI Taxonomy" id="877466"/>
    <lineage>
        <taxon>Bacteria</taxon>
        <taxon>Bacillati</taxon>
        <taxon>Chloroflexota</taxon>
        <taxon>Thermoflexia</taxon>
        <taxon>Thermoflexales</taxon>
        <taxon>Thermoflexaceae</taxon>
        <taxon>Thermoflexus</taxon>
    </lineage>
</organism>
<dbReference type="AlphaFoldDB" id="A0A212Q0L6"/>
<dbReference type="InterPro" id="IPR050107">
    <property type="entry name" value="ABC_carbohydrate_import_ATPase"/>
</dbReference>
<evidence type="ECO:0000256" key="1">
    <source>
        <dbReference type="ARBA" id="ARBA00022741"/>
    </source>
</evidence>
<sequence>MTAGRWLVEMRRIVKRFDGVEALAGVDFAVGYQEVVGLLGDNGAGKSTLIKILTGVYPPDAGEIYFEGRPVRFRSPREARALGIETVYQDLALVERMSIARNFFLGREPVRRIGPLAFLDMKEMERVTRQVLEEIGIRVRSVWEPVSALSGGERQSIAIGRALHFGVRLLILDEPTSALSIKETRKVLSYVEEVRRRGLSVIFITHNIYHVYPVADRLVILSHGRKVGDFPKHQISPEQVAELIAGGITIPEEEKP</sequence>
<dbReference type="CDD" id="cd03216">
    <property type="entry name" value="ABC_Carb_Monos_I"/>
    <property type="match status" value="1"/>
</dbReference>
<evidence type="ECO:0000313" key="4">
    <source>
        <dbReference type="EMBL" id="SNB52852.1"/>
    </source>
</evidence>
<dbReference type="GO" id="GO:0016887">
    <property type="term" value="F:ATP hydrolysis activity"/>
    <property type="evidence" value="ECO:0007669"/>
    <property type="project" value="InterPro"/>
</dbReference>
<dbReference type="Proteomes" id="UP000197025">
    <property type="component" value="Unassembled WGS sequence"/>
</dbReference>
<gene>
    <name evidence="4" type="ORF">SAMN02746019_00023780</name>
</gene>
<proteinExistence type="predicted"/>
<evidence type="ECO:0000256" key="2">
    <source>
        <dbReference type="ARBA" id="ARBA00022840"/>
    </source>
</evidence>
<dbReference type="PANTHER" id="PTHR43790:SF8">
    <property type="entry name" value="SUGAR ABC TRANSPORTER ATP-BINDING PROTEIN"/>
    <property type="match status" value="1"/>
</dbReference>
<dbReference type="RefSeq" id="WP_088570143.1">
    <property type="nucleotide sequence ID" value="NZ_FYEK01000003.1"/>
</dbReference>
<feature type="domain" description="ABC transporter" evidence="3">
    <location>
        <begin position="8"/>
        <end position="248"/>
    </location>
</feature>
<dbReference type="Gene3D" id="3.40.50.300">
    <property type="entry name" value="P-loop containing nucleotide triphosphate hydrolases"/>
    <property type="match status" value="1"/>
</dbReference>
<dbReference type="OrthoDB" id="9771863at2"/>
<dbReference type="SMART" id="SM00382">
    <property type="entry name" value="AAA"/>
    <property type="match status" value="1"/>
</dbReference>
<accession>A0A212Q0L6</accession>
<dbReference type="PANTHER" id="PTHR43790">
    <property type="entry name" value="CARBOHYDRATE TRANSPORT ATP-BINDING PROTEIN MG119-RELATED"/>
    <property type="match status" value="1"/>
</dbReference>
<dbReference type="GO" id="GO:0005524">
    <property type="term" value="F:ATP binding"/>
    <property type="evidence" value="ECO:0007669"/>
    <property type="project" value="UniProtKB-KW"/>
</dbReference>
<keyword evidence="1" id="KW-0547">Nucleotide-binding</keyword>
<dbReference type="InParanoid" id="A0A212Q0L6"/>
<dbReference type="InterPro" id="IPR027417">
    <property type="entry name" value="P-loop_NTPase"/>
</dbReference>
<name>A0A212Q0L6_9CHLR</name>
<keyword evidence="2 4" id="KW-0067">ATP-binding</keyword>
<reference evidence="5" key="1">
    <citation type="submission" date="2017-06" db="EMBL/GenBank/DDBJ databases">
        <authorList>
            <person name="Varghese N."/>
            <person name="Submissions S."/>
        </authorList>
    </citation>
    <scope>NUCLEOTIDE SEQUENCE [LARGE SCALE GENOMIC DNA]</scope>
    <source>
        <strain evidence="5">JAD2</strain>
    </source>
</reference>
<dbReference type="InterPro" id="IPR003439">
    <property type="entry name" value="ABC_transporter-like_ATP-bd"/>
</dbReference>